<dbReference type="InterPro" id="IPR040841">
    <property type="entry name" value="Luciferase_dom"/>
</dbReference>
<dbReference type="VEuPathDB" id="FungiDB:CIMG_06997"/>
<dbReference type="KEGG" id="cim:CIMG_06997"/>
<evidence type="ECO:0000313" key="5">
    <source>
        <dbReference type="Proteomes" id="UP000001261"/>
    </source>
</evidence>
<proteinExistence type="predicted"/>
<evidence type="ECO:0000313" key="4">
    <source>
        <dbReference type="EMBL" id="EAS31518.3"/>
    </source>
</evidence>
<dbReference type="RefSeq" id="XP_001243101.2">
    <property type="nucleotide sequence ID" value="XM_001243100.2"/>
</dbReference>
<feature type="chain" id="PRO_5003771677" description="Luciferase domain-containing protein" evidence="2">
    <location>
        <begin position="22"/>
        <end position="362"/>
    </location>
</feature>
<reference evidence="5" key="1">
    <citation type="journal article" date="2009" name="Genome Res.">
        <title>Comparative genomic analyses of the human fungal pathogens Coccidioides and their relatives.</title>
        <authorList>
            <person name="Sharpton T.J."/>
            <person name="Stajich J.E."/>
            <person name="Rounsley S.D."/>
            <person name="Gardner M.J."/>
            <person name="Wortman J.R."/>
            <person name="Jordar V.S."/>
            <person name="Maiti R."/>
            <person name="Kodira C.D."/>
            <person name="Neafsey D.E."/>
            <person name="Zeng Q."/>
            <person name="Hung C.-Y."/>
            <person name="McMahan C."/>
            <person name="Muszewska A."/>
            <person name="Grynberg M."/>
            <person name="Mandel M.A."/>
            <person name="Kellner E.M."/>
            <person name="Barker B.M."/>
            <person name="Galgiani J.N."/>
            <person name="Orbach M.J."/>
            <person name="Kirkland T.N."/>
            <person name="Cole G.T."/>
            <person name="Henn M.R."/>
            <person name="Birren B.W."/>
            <person name="Taylor J.W."/>
        </authorList>
    </citation>
    <scope>NUCLEOTIDE SEQUENCE [LARGE SCALE GENOMIC DNA]</scope>
    <source>
        <strain evidence="5">RS</strain>
    </source>
</reference>
<name>J3K9E6_COCIM</name>
<dbReference type="GeneID" id="4560904"/>
<evidence type="ECO:0000256" key="1">
    <source>
        <dbReference type="SAM" id="Phobius"/>
    </source>
</evidence>
<evidence type="ECO:0000256" key="2">
    <source>
        <dbReference type="SAM" id="SignalP"/>
    </source>
</evidence>
<feature type="signal peptide" evidence="2">
    <location>
        <begin position="1"/>
        <end position="21"/>
    </location>
</feature>
<keyword evidence="1" id="KW-1133">Transmembrane helix</keyword>
<dbReference type="InterPro" id="IPR048273">
    <property type="entry name" value="Luciferase"/>
</dbReference>
<gene>
    <name evidence="4" type="ORF">CIMG_06997</name>
</gene>
<dbReference type="AlphaFoldDB" id="J3K9E6"/>
<reference evidence="5" key="2">
    <citation type="journal article" date="2010" name="Genome Res.">
        <title>Population genomic sequencing of Coccidioides fungi reveals recent hybridization and transposon control.</title>
        <authorList>
            <person name="Neafsey D.E."/>
            <person name="Barker B.M."/>
            <person name="Sharpton T.J."/>
            <person name="Stajich J.E."/>
            <person name="Park D.J."/>
            <person name="Whiston E."/>
            <person name="Hung C.-Y."/>
            <person name="McMahan C."/>
            <person name="White J."/>
            <person name="Sykes S."/>
            <person name="Heiman D."/>
            <person name="Young S."/>
            <person name="Zeng Q."/>
            <person name="Abouelleil A."/>
            <person name="Aftuck L."/>
            <person name="Bessette D."/>
            <person name="Brown A."/>
            <person name="FitzGerald M."/>
            <person name="Lui A."/>
            <person name="Macdonald J.P."/>
            <person name="Priest M."/>
            <person name="Orbach M.J."/>
            <person name="Galgiani J.N."/>
            <person name="Kirkland T.N."/>
            <person name="Cole G.T."/>
            <person name="Birren B.W."/>
            <person name="Henn M.R."/>
            <person name="Taylor J.W."/>
            <person name="Rounsley S.D."/>
        </authorList>
    </citation>
    <scope>GENOME REANNOTATION</scope>
    <source>
        <strain evidence="5">RS</strain>
    </source>
</reference>
<keyword evidence="5" id="KW-1185">Reference proteome</keyword>
<protein>
    <recommendedName>
        <fullName evidence="3">Luciferase domain-containing protein</fullName>
    </recommendedName>
</protein>
<organism evidence="4 5">
    <name type="scientific">Coccidioides immitis (strain RS)</name>
    <name type="common">Valley fever fungus</name>
    <dbReference type="NCBI Taxonomy" id="246410"/>
    <lineage>
        <taxon>Eukaryota</taxon>
        <taxon>Fungi</taxon>
        <taxon>Dikarya</taxon>
        <taxon>Ascomycota</taxon>
        <taxon>Pezizomycotina</taxon>
        <taxon>Eurotiomycetes</taxon>
        <taxon>Eurotiomycetidae</taxon>
        <taxon>Onygenales</taxon>
        <taxon>Onygenaceae</taxon>
        <taxon>Coccidioides</taxon>
    </lineage>
</organism>
<keyword evidence="2" id="KW-0732">Signal</keyword>
<keyword evidence="1" id="KW-0472">Membrane</keyword>
<dbReference type="Pfam" id="PF17648">
    <property type="entry name" value="Luciferase"/>
    <property type="match status" value="1"/>
</dbReference>
<dbReference type="PANTHER" id="PTHR38695">
    <property type="entry name" value="AMINO ACID PERMEASE_ SLC12A DOMAIN-CONTAINING PROTEIN"/>
    <property type="match status" value="1"/>
</dbReference>
<sequence length="362" mass="40412">MIFSIWFIYSVPLLSSPNARGVFVFYFKSRSSMITFPAYSSTNGMQLDVRRILVGLVPWVFGKSRSPPRHQQAASSSTQQFGAGYMVLIDVDSYTSSPLMLTLLSTISILVLTLFIRRVRSGYHAFLALGPGGTPSTFRGYLRICVLQIFVLRDPLDPPYLPPDLHPHAGILQNLPKRSLSRPKVAGIAPQRQITQRGTSAMYSALAAAIKDISVHNSDRFYTDTSCFEKHSTGLFSVPTLRNQPTCNGEVCHSHPSDGSLHLTLHPLDVKHIIDKGWGERHPLARESWWWKLRFVPTGFVMIYAPQTIEDLQCVIQIVHAAAWWVTGIEPRSQSCTHKVATLQVQRATHGDSQAETNPAMN</sequence>
<keyword evidence="1" id="KW-0812">Transmembrane</keyword>
<dbReference type="EMBL" id="GG704912">
    <property type="protein sequence ID" value="EAS31518.3"/>
    <property type="molecule type" value="Genomic_DNA"/>
</dbReference>
<dbReference type="Proteomes" id="UP000001261">
    <property type="component" value="Unassembled WGS sequence"/>
</dbReference>
<feature type="transmembrane region" description="Helical" evidence="1">
    <location>
        <begin position="98"/>
        <end position="116"/>
    </location>
</feature>
<dbReference type="PANTHER" id="PTHR38695:SF1">
    <property type="entry name" value="AMINO ACID PERMEASE_ SLC12A DOMAIN-CONTAINING PROTEIN"/>
    <property type="match status" value="1"/>
</dbReference>
<dbReference type="OrthoDB" id="5358398at2759"/>
<evidence type="ECO:0000259" key="3">
    <source>
        <dbReference type="Pfam" id="PF17648"/>
    </source>
</evidence>
<dbReference type="OMA" id="GMEPRSK"/>
<feature type="domain" description="Luciferase" evidence="3">
    <location>
        <begin position="249"/>
        <end position="322"/>
    </location>
</feature>
<accession>J3K9E6</accession>
<dbReference type="InParanoid" id="J3K9E6"/>